<dbReference type="Proteomes" id="UP000037020">
    <property type="component" value="Unassembled WGS sequence"/>
</dbReference>
<keyword evidence="4" id="KW-0804">Transcription</keyword>
<accession>A0ABR5JDP0</accession>
<keyword evidence="3" id="KW-0731">Sigma factor</keyword>
<feature type="domain" description="RNA polymerase sigma factor 70 region 4 type 2" evidence="5">
    <location>
        <begin position="1"/>
        <end position="27"/>
    </location>
</feature>
<evidence type="ECO:0000313" key="7">
    <source>
        <dbReference type="Proteomes" id="UP000037020"/>
    </source>
</evidence>
<reference evidence="6 7" key="1">
    <citation type="submission" date="2015-07" db="EMBL/GenBank/DDBJ databases">
        <authorList>
            <person name="Ju K.-S."/>
            <person name="Doroghazi J.R."/>
            <person name="Metcalf W.W."/>
        </authorList>
    </citation>
    <scope>NUCLEOTIDE SEQUENCE [LARGE SCALE GENOMIC DNA]</scope>
    <source>
        <strain evidence="6 7">NRRL B-3589</strain>
    </source>
</reference>
<dbReference type="InterPro" id="IPR013324">
    <property type="entry name" value="RNA_pol_sigma_r3/r4-like"/>
</dbReference>
<dbReference type="InterPro" id="IPR036388">
    <property type="entry name" value="WH-like_DNA-bd_sf"/>
</dbReference>
<evidence type="ECO:0000259" key="5">
    <source>
        <dbReference type="Pfam" id="PF08281"/>
    </source>
</evidence>
<keyword evidence="7" id="KW-1185">Reference proteome</keyword>
<dbReference type="EMBL" id="LGUT01000213">
    <property type="protein sequence ID" value="KOG91529.1"/>
    <property type="molecule type" value="Genomic_DNA"/>
</dbReference>
<evidence type="ECO:0000256" key="1">
    <source>
        <dbReference type="ARBA" id="ARBA00010641"/>
    </source>
</evidence>
<evidence type="ECO:0000256" key="2">
    <source>
        <dbReference type="ARBA" id="ARBA00023015"/>
    </source>
</evidence>
<evidence type="ECO:0000256" key="3">
    <source>
        <dbReference type="ARBA" id="ARBA00023082"/>
    </source>
</evidence>
<keyword evidence="2" id="KW-0805">Transcription regulation</keyword>
<dbReference type="Gene3D" id="1.10.10.10">
    <property type="entry name" value="Winged helix-like DNA-binding domain superfamily/Winged helix DNA-binding domain"/>
    <property type="match status" value="1"/>
</dbReference>
<sequence length="45" mass="4418">PYAEAAAVAGCPVGTVRSRVARAREALIGQLATAEAAAARVPALA</sequence>
<organism evidence="6 7">
    <name type="scientific">Streptomyces varsoviensis</name>
    <dbReference type="NCBI Taxonomy" id="67373"/>
    <lineage>
        <taxon>Bacteria</taxon>
        <taxon>Bacillati</taxon>
        <taxon>Actinomycetota</taxon>
        <taxon>Actinomycetes</taxon>
        <taxon>Kitasatosporales</taxon>
        <taxon>Streptomycetaceae</taxon>
        <taxon>Streptomyces</taxon>
    </lineage>
</organism>
<gene>
    <name evidence="6" type="ORF">ADK38_02655</name>
</gene>
<proteinExistence type="inferred from homology"/>
<comment type="similarity">
    <text evidence="1">Belongs to the sigma-70 factor family. ECF subfamily.</text>
</comment>
<dbReference type="SUPFAM" id="SSF88659">
    <property type="entry name" value="Sigma3 and sigma4 domains of RNA polymerase sigma factors"/>
    <property type="match status" value="1"/>
</dbReference>
<evidence type="ECO:0000313" key="6">
    <source>
        <dbReference type="EMBL" id="KOG91529.1"/>
    </source>
</evidence>
<feature type="non-terminal residue" evidence="6">
    <location>
        <position position="1"/>
    </location>
</feature>
<comment type="caution">
    <text evidence="6">The sequence shown here is derived from an EMBL/GenBank/DDBJ whole genome shotgun (WGS) entry which is preliminary data.</text>
</comment>
<protein>
    <submittedName>
        <fullName evidence="6">RNA polymerase sigma factor</fullName>
    </submittedName>
</protein>
<dbReference type="InterPro" id="IPR013249">
    <property type="entry name" value="RNA_pol_sigma70_r4_t2"/>
</dbReference>
<evidence type="ECO:0000256" key="4">
    <source>
        <dbReference type="ARBA" id="ARBA00023163"/>
    </source>
</evidence>
<dbReference type="Pfam" id="PF08281">
    <property type="entry name" value="Sigma70_r4_2"/>
    <property type="match status" value="1"/>
</dbReference>
<name>A0ABR5JDP0_9ACTN</name>